<dbReference type="InterPro" id="IPR028989">
    <property type="entry name" value="RimP_N"/>
</dbReference>
<sequence>MELISLHNVRVSSAISIPPITLSNRNFSFPFSTWACPSRGNRRKLCAVVTAKKSRKLPPQQEPVPKPTIAETEEVPSADNDDEEEDQLLFDEYELDDEALLEDVEDEGDFEDEYVEEEEALLQVGDGAGGGGIALAGTWWDKEALAIAEQVCLSFEGELGMYAFRTLPNSTIQVRIERLTNKSGSPKMEDVEAFCKTYRARLDEAELAKAIPENTALEVSSPGVERVVRIPEDLDRFKDRPMYVKYVSQAVETDDASESDGIFKLVSFDVEMKSCTWGVADVRINREKAGKGRPLNKKQREWRLITPFESLRLVRVYSDI</sequence>
<organism evidence="4 5">
    <name type="scientific">Linum trigynum</name>
    <dbReference type="NCBI Taxonomy" id="586398"/>
    <lineage>
        <taxon>Eukaryota</taxon>
        <taxon>Viridiplantae</taxon>
        <taxon>Streptophyta</taxon>
        <taxon>Embryophyta</taxon>
        <taxon>Tracheophyta</taxon>
        <taxon>Spermatophyta</taxon>
        <taxon>Magnoliopsida</taxon>
        <taxon>eudicotyledons</taxon>
        <taxon>Gunneridae</taxon>
        <taxon>Pentapetalae</taxon>
        <taxon>rosids</taxon>
        <taxon>fabids</taxon>
        <taxon>Malpighiales</taxon>
        <taxon>Linaceae</taxon>
        <taxon>Linum</taxon>
    </lineage>
</organism>
<evidence type="ECO:0000259" key="2">
    <source>
        <dbReference type="Pfam" id="PF02576"/>
    </source>
</evidence>
<dbReference type="SUPFAM" id="SSF75420">
    <property type="entry name" value="YhbC-like, N-terminal domain"/>
    <property type="match status" value="1"/>
</dbReference>
<feature type="compositionally biased region" description="Acidic residues" evidence="1">
    <location>
        <begin position="71"/>
        <end position="84"/>
    </location>
</feature>
<evidence type="ECO:0000313" key="4">
    <source>
        <dbReference type="EMBL" id="CAL1362899.1"/>
    </source>
</evidence>
<dbReference type="Pfam" id="PF02576">
    <property type="entry name" value="RimP_N"/>
    <property type="match status" value="1"/>
</dbReference>
<evidence type="ECO:0008006" key="6">
    <source>
        <dbReference type="Google" id="ProtNLM"/>
    </source>
</evidence>
<name>A0AAV2D2M3_9ROSI</name>
<dbReference type="PANTHER" id="PTHR34544">
    <property type="entry name" value="OSJNBA0006B20.18 PROTEIN"/>
    <property type="match status" value="1"/>
</dbReference>
<dbReference type="InterPro" id="IPR035956">
    <property type="entry name" value="RimP_N_sf"/>
</dbReference>
<evidence type="ECO:0000259" key="3">
    <source>
        <dbReference type="Pfam" id="PF25498"/>
    </source>
</evidence>
<dbReference type="PANTHER" id="PTHR34544:SF1">
    <property type="entry name" value="OS04G0438300 PROTEIN"/>
    <property type="match status" value="1"/>
</dbReference>
<feature type="domain" description="Ribosome maturation factor RimP N-terminal" evidence="2">
    <location>
        <begin position="168"/>
        <end position="225"/>
    </location>
</feature>
<reference evidence="4 5" key="1">
    <citation type="submission" date="2024-04" db="EMBL/GenBank/DDBJ databases">
        <authorList>
            <person name="Fracassetti M."/>
        </authorList>
    </citation>
    <scope>NUCLEOTIDE SEQUENCE [LARGE SCALE GENOMIC DNA]</scope>
</reference>
<evidence type="ECO:0000256" key="1">
    <source>
        <dbReference type="SAM" id="MobiDB-lite"/>
    </source>
</evidence>
<evidence type="ECO:0000313" key="5">
    <source>
        <dbReference type="Proteomes" id="UP001497516"/>
    </source>
</evidence>
<feature type="domain" description="DUF7912" evidence="3">
    <location>
        <begin position="227"/>
        <end position="317"/>
    </location>
</feature>
<dbReference type="InterPro" id="IPR057234">
    <property type="entry name" value="DUF7912"/>
</dbReference>
<accession>A0AAV2D2M3</accession>
<dbReference type="EMBL" id="OZ034814">
    <property type="protein sequence ID" value="CAL1362899.1"/>
    <property type="molecule type" value="Genomic_DNA"/>
</dbReference>
<gene>
    <name evidence="4" type="ORF">LTRI10_LOCUS9676</name>
</gene>
<keyword evidence="5" id="KW-1185">Reference proteome</keyword>
<dbReference type="Pfam" id="PF25498">
    <property type="entry name" value="DUF7912"/>
    <property type="match status" value="1"/>
</dbReference>
<feature type="region of interest" description="Disordered" evidence="1">
    <location>
        <begin position="54"/>
        <end position="84"/>
    </location>
</feature>
<dbReference type="Proteomes" id="UP001497516">
    <property type="component" value="Chromosome 10"/>
</dbReference>
<dbReference type="AlphaFoldDB" id="A0AAV2D2M3"/>
<protein>
    <recommendedName>
        <fullName evidence="6">Ribosome maturation factor RimP N-terminal domain-containing protein</fullName>
    </recommendedName>
</protein>
<proteinExistence type="predicted"/>